<dbReference type="PANTHER" id="PTHR44229:SF4">
    <property type="entry name" value="15-HYDROXYPROSTAGLANDIN DEHYDROGENASE [NAD(+)]"/>
    <property type="match status" value="1"/>
</dbReference>
<dbReference type="OrthoDB" id="5371740at2759"/>
<evidence type="ECO:0000256" key="1">
    <source>
        <dbReference type="ARBA" id="ARBA00006484"/>
    </source>
</evidence>
<dbReference type="AlphaFoldDB" id="A0A9P4GLR2"/>
<dbReference type="Pfam" id="PF00106">
    <property type="entry name" value="adh_short"/>
    <property type="match status" value="1"/>
</dbReference>
<dbReference type="PANTHER" id="PTHR44229">
    <property type="entry name" value="15-HYDROXYPROSTAGLANDIN DEHYDROGENASE [NAD(+)]"/>
    <property type="match status" value="1"/>
</dbReference>
<evidence type="ECO:0000313" key="3">
    <source>
        <dbReference type="EMBL" id="KAF1847651.1"/>
    </source>
</evidence>
<name>A0A9P4GLR2_9PLEO</name>
<dbReference type="GO" id="GO:0005737">
    <property type="term" value="C:cytoplasm"/>
    <property type="evidence" value="ECO:0007669"/>
    <property type="project" value="TreeGrafter"/>
</dbReference>
<dbReference type="Gene3D" id="3.40.50.720">
    <property type="entry name" value="NAD(P)-binding Rossmann-like Domain"/>
    <property type="match status" value="1"/>
</dbReference>
<gene>
    <name evidence="3" type="ORF">K460DRAFT_383984</name>
</gene>
<proteinExistence type="inferred from homology"/>
<dbReference type="InterPro" id="IPR002347">
    <property type="entry name" value="SDR_fam"/>
</dbReference>
<protein>
    <submittedName>
        <fullName evidence="3">NAD(P)-binding protein</fullName>
    </submittedName>
</protein>
<dbReference type="GO" id="GO:0016616">
    <property type="term" value="F:oxidoreductase activity, acting on the CH-OH group of donors, NAD or NADP as acceptor"/>
    <property type="evidence" value="ECO:0007669"/>
    <property type="project" value="TreeGrafter"/>
</dbReference>
<comment type="similarity">
    <text evidence="1">Belongs to the short-chain dehydrogenases/reductases (SDR) family.</text>
</comment>
<accession>A0A9P4GLR2</accession>
<dbReference type="EMBL" id="ML976615">
    <property type="protein sequence ID" value="KAF1847651.1"/>
    <property type="molecule type" value="Genomic_DNA"/>
</dbReference>
<dbReference type="SUPFAM" id="SSF51735">
    <property type="entry name" value="NAD(P)-binding Rossmann-fold domains"/>
    <property type="match status" value="1"/>
</dbReference>
<sequence length="328" mass="35682">MAVPITFDQPPNTANLQGRSVLVTGAASGIGLACATKIAESGAYVTISDLQEQAGHELVHDLSSKGYKVQFVVCDVTSYQAQVEMFQKAVEFGNGKIDIVIPSAGIVAEKNLFDMVPEEAPTLHSPSPPEPGFSGANVNLHAVYNTCYLAMHYFRLRRDGADTFKPNIVFVASLAGYVGFPSSSTYSLSKFGIRGLFYGIRDRASRSVPPVRINLVAPWYVDTAMTRKPEFVQSEAGFLLQVMGCAPMERVVDAVVRFSAEESLHGRVAGIFPHVNEDLGDDIVGGYGGIVLQKHMTIVTKEVVKFMAEAEMRGDFLSVFSQYNLLRI</sequence>
<dbReference type="GeneID" id="63852726"/>
<dbReference type="Proteomes" id="UP000800039">
    <property type="component" value="Unassembled WGS sequence"/>
</dbReference>
<organism evidence="3 4">
    <name type="scientific">Cucurbitaria berberidis CBS 394.84</name>
    <dbReference type="NCBI Taxonomy" id="1168544"/>
    <lineage>
        <taxon>Eukaryota</taxon>
        <taxon>Fungi</taxon>
        <taxon>Dikarya</taxon>
        <taxon>Ascomycota</taxon>
        <taxon>Pezizomycotina</taxon>
        <taxon>Dothideomycetes</taxon>
        <taxon>Pleosporomycetidae</taxon>
        <taxon>Pleosporales</taxon>
        <taxon>Pleosporineae</taxon>
        <taxon>Cucurbitariaceae</taxon>
        <taxon>Cucurbitaria</taxon>
    </lineage>
</organism>
<dbReference type="InterPro" id="IPR036291">
    <property type="entry name" value="NAD(P)-bd_dom_sf"/>
</dbReference>
<keyword evidence="2" id="KW-0560">Oxidoreductase</keyword>
<comment type="caution">
    <text evidence="3">The sequence shown here is derived from an EMBL/GenBank/DDBJ whole genome shotgun (WGS) entry which is preliminary data.</text>
</comment>
<dbReference type="PRINTS" id="PR00081">
    <property type="entry name" value="GDHRDH"/>
</dbReference>
<dbReference type="RefSeq" id="XP_040790214.1">
    <property type="nucleotide sequence ID" value="XM_040935475.1"/>
</dbReference>
<keyword evidence="4" id="KW-1185">Reference proteome</keyword>
<evidence type="ECO:0000256" key="2">
    <source>
        <dbReference type="ARBA" id="ARBA00023002"/>
    </source>
</evidence>
<reference evidence="3" key="1">
    <citation type="submission" date="2020-01" db="EMBL/GenBank/DDBJ databases">
        <authorList>
            <consortium name="DOE Joint Genome Institute"/>
            <person name="Haridas S."/>
            <person name="Albert R."/>
            <person name="Binder M."/>
            <person name="Bloem J."/>
            <person name="Labutti K."/>
            <person name="Salamov A."/>
            <person name="Andreopoulos B."/>
            <person name="Baker S.E."/>
            <person name="Barry K."/>
            <person name="Bills G."/>
            <person name="Bluhm B.H."/>
            <person name="Cannon C."/>
            <person name="Castanera R."/>
            <person name="Culley D.E."/>
            <person name="Daum C."/>
            <person name="Ezra D."/>
            <person name="Gonzalez J.B."/>
            <person name="Henrissat B."/>
            <person name="Kuo A."/>
            <person name="Liang C."/>
            <person name="Lipzen A."/>
            <person name="Lutzoni F."/>
            <person name="Magnuson J."/>
            <person name="Mondo S."/>
            <person name="Nolan M."/>
            <person name="Ohm R."/>
            <person name="Pangilinan J."/>
            <person name="Park H.-J."/>
            <person name="Ramirez L."/>
            <person name="Alfaro M."/>
            <person name="Sun H."/>
            <person name="Tritt A."/>
            <person name="Yoshinaga Y."/>
            <person name="Zwiers L.-H."/>
            <person name="Turgeon B.G."/>
            <person name="Goodwin S.B."/>
            <person name="Spatafora J.W."/>
            <person name="Crous P.W."/>
            <person name="Grigoriev I.V."/>
        </authorList>
    </citation>
    <scope>NUCLEOTIDE SEQUENCE</scope>
    <source>
        <strain evidence="3">CBS 394.84</strain>
    </source>
</reference>
<evidence type="ECO:0000313" key="4">
    <source>
        <dbReference type="Proteomes" id="UP000800039"/>
    </source>
</evidence>